<evidence type="ECO:0000313" key="2">
    <source>
        <dbReference type="Proteomes" id="UP001228044"/>
    </source>
</evidence>
<evidence type="ECO:0000313" key="1">
    <source>
        <dbReference type="EMBL" id="MDN3919211.1"/>
    </source>
</evidence>
<reference evidence="1 2" key="1">
    <citation type="submission" date="2023-06" db="EMBL/GenBank/DDBJ databases">
        <title>Pelomonas sp. PFR6 16S ribosomal RNA gene Genome sequencing and assembly.</title>
        <authorList>
            <person name="Woo H."/>
        </authorList>
    </citation>
    <scope>NUCLEOTIDE SEQUENCE [LARGE SCALE GENOMIC DNA]</scope>
    <source>
        <strain evidence="1 2">PFR6</strain>
    </source>
</reference>
<comment type="caution">
    <text evidence="1">The sequence shown here is derived from an EMBL/GenBank/DDBJ whole genome shotgun (WGS) entry which is preliminary data.</text>
</comment>
<keyword evidence="2" id="KW-1185">Reference proteome</keyword>
<dbReference type="Proteomes" id="UP001228044">
    <property type="component" value="Unassembled WGS sequence"/>
</dbReference>
<gene>
    <name evidence="1" type="ORF">QWJ38_02845</name>
</gene>
<accession>A0ABT8DLB6</accession>
<organism evidence="1 2">
    <name type="scientific">Roseateles violae</name>
    <dbReference type="NCBI Taxonomy" id="3058042"/>
    <lineage>
        <taxon>Bacteria</taxon>
        <taxon>Pseudomonadati</taxon>
        <taxon>Pseudomonadota</taxon>
        <taxon>Betaproteobacteria</taxon>
        <taxon>Burkholderiales</taxon>
        <taxon>Sphaerotilaceae</taxon>
        <taxon>Roseateles</taxon>
    </lineage>
</organism>
<name>A0ABT8DLB6_9BURK</name>
<dbReference type="EMBL" id="JAUHHC010000001">
    <property type="protein sequence ID" value="MDN3919211.1"/>
    <property type="molecule type" value="Genomic_DNA"/>
</dbReference>
<protein>
    <submittedName>
        <fullName evidence="1">Uncharacterized protein</fullName>
    </submittedName>
</protein>
<proteinExistence type="predicted"/>
<dbReference type="RefSeq" id="WP_290357519.1">
    <property type="nucleotide sequence ID" value="NZ_JAUHHC010000001.1"/>
</dbReference>
<sequence>MAQIAAVSASASTAPCAVQYELEMQAAPAHSSLGLALGWDFAHHGLRPPVEHLFAASPLRQGWHAGSATFGRRTLRAHRHTQMWLLLRTHAWARGRSFEEVQLTPNYLQQIDVEHCPITRRPLNDRAGDNAQRSVDRVRNDAGYAAGNLAVMSRAANAAKGEQGHAQLNALAQSVARGPIQRIAGLGPAEWQRLATLASFVTELTHEEAAQIPLAVLPPNRLRLFNPIQALQALVTRQLATPGWSQRLARIEALLPGDAIRADFNRFVLALAPRVLAVKELNDAQQIRWALEDAWLQPLLQKRWARFALQLTPAQAEALVQRAAAKRLATVHVQRHADAIATEGWALERKGFNGRGLAPLH</sequence>